<gene>
    <name evidence="1" type="ORF">FWK35_00031081</name>
</gene>
<organism evidence="1 2">
    <name type="scientific">Aphis craccivora</name>
    <name type="common">Cowpea aphid</name>
    <dbReference type="NCBI Taxonomy" id="307492"/>
    <lineage>
        <taxon>Eukaryota</taxon>
        <taxon>Metazoa</taxon>
        <taxon>Ecdysozoa</taxon>
        <taxon>Arthropoda</taxon>
        <taxon>Hexapoda</taxon>
        <taxon>Insecta</taxon>
        <taxon>Pterygota</taxon>
        <taxon>Neoptera</taxon>
        <taxon>Paraneoptera</taxon>
        <taxon>Hemiptera</taxon>
        <taxon>Sternorrhyncha</taxon>
        <taxon>Aphidomorpha</taxon>
        <taxon>Aphidoidea</taxon>
        <taxon>Aphididae</taxon>
        <taxon>Aphidini</taxon>
        <taxon>Aphis</taxon>
        <taxon>Aphis</taxon>
    </lineage>
</organism>
<evidence type="ECO:0000313" key="2">
    <source>
        <dbReference type="Proteomes" id="UP000478052"/>
    </source>
</evidence>
<keyword evidence="2" id="KW-1185">Reference proteome</keyword>
<comment type="caution">
    <text evidence="1">The sequence shown here is derived from an EMBL/GenBank/DDBJ whole genome shotgun (WGS) entry which is preliminary data.</text>
</comment>
<protein>
    <submittedName>
        <fullName evidence="1">Uncharacterized protein</fullName>
    </submittedName>
</protein>
<sequence length="55" mass="6945">MYLFFFLYKMYCFLNLVNFLKIPMYFLLDTSNHIHWNINLNFVYKQHPIIHLKML</sequence>
<dbReference type="Proteomes" id="UP000478052">
    <property type="component" value="Unassembled WGS sequence"/>
</dbReference>
<proteinExistence type="predicted"/>
<name>A0A6G0YY45_APHCR</name>
<accession>A0A6G0YY45</accession>
<dbReference type="AlphaFoldDB" id="A0A6G0YY45"/>
<reference evidence="1 2" key="1">
    <citation type="submission" date="2019-08" db="EMBL/GenBank/DDBJ databases">
        <title>Whole genome of Aphis craccivora.</title>
        <authorList>
            <person name="Voronova N.V."/>
            <person name="Shulinski R.S."/>
            <person name="Bandarenka Y.V."/>
            <person name="Zhorov D.G."/>
            <person name="Warner D."/>
        </authorList>
    </citation>
    <scope>NUCLEOTIDE SEQUENCE [LARGE SCALE GENOMIC DNA]</scope>
    <source>
        <strain evidence="1">180601</strain>
        <tissue evidence="1">Whole Body</tissue>
    </source>
</reference>
<evidence type="ECO:0000313" key="1">
    <source>
        <dbReference type="EMBL" id="KAF0762852.1"/>
    </source>
</evidence>
<dbReference type="EMBL" id="VUJU01002029">
    <property type="protein sequence ID" value="KAF0762852.1"/>
    <property type="molecule type" value="Genomic_DNA"/>
</dbReference>